<dbReference type="EMBL" id="VSSQ01005765">
    <property type="protein sequence ID" value="MPM30358.1"/>
    <property type="molecule type" value="Genomic_DNA"/>
</dbReference>
<comment type="caution">
    <text evidence="1">The sequence shown here is derived from an EMBL/GenBank/DDBJ whole genome shotgun (WGS) entry which is preliminary data.</text>
</comment>
<accession>A0A644YQT6</accession>
<dbReference type="AlphaFoldDB" id="A0A644YQT6"/>
<reference evidence="1" key="1">
    <citation type="submission" date="2019-08" db="EMBL/GenBank/DDBJ databases">
        <authorList>
            <person name="Kucharzyk K."/>
            <person name="Murdoch R.W."/>
            <person name="Higgins S."/>
            <person name="Loffler F."/>
        </authorList>
    </citation>
    <scope>NUCLEOTIDE SEQUENCE</scope>
</reference>
<sequence length="149" mass="16173">MKSAGSTERTPRAPRRCWHSCRAVCALRPARRGGAAARTTADPAARTAAAPRVAAGSPARRRGDQCLMCLRCLFRYPAVRARWGPQRPVRCSLAAATGAPNRPPAAPVHCGRVPVAMCRWPHPRVPNPRWCGSAPASGRWWHPVRGCAR</sequence>
<organism evidence="1">
    <name type="scientific">bioreactor metagenome</name>
    <dbReference type="NCBI Taxonomy" id="1076179"/>
    <lineage>
        <taxon>unclassified sequences</taxon>
        <taxon>metagenomes</taxon>
        <taxon>ecological metagenomes</taxon>
    </lineage>
</organism>
<name>A0A644YQT6_9ZZZZ</name>
<proteinExistence type="predicted"/>
<gene>
    <name evidence="1" type="ORF">SDC9_76906</name>
</gene>
<protein>
    <submittedName>
        <fullName evidence="1">Uncharacterized protein</fullName>
    </submittedName>
</protein>
<evidence type="ECO:0000313" key="1">
    <source>
        <dbReference type="EMBL" id="MPM30358.1"/>
    </source>
</evidence>